<dbReference type="EMBL" id="CAAALY010077600">
    <property type="protein sequence ID" value="VEL26023.1"/>
    <property type="molecule type" value="Genomic_DNA"/>
</dbReference>
<sequence>MKVSSTPLSGLKKTLSRLVAMTYCPDFPPPPSLTDVVKAVLLGTSATPRLLGQAGWLSPRPAVTRTAFRRSGTLGPARWGGRLAISHLISAGHLRLFSLHVSALMYICMYVCIYVWMYVCMYICMDVCMYVYMYACVHLCMYVCMYVCMYLCLYTGMYACMYVFMCFGVFVCLCVYEGYWKGR</sequence>
<gene>
    <name evidence="2" type="ORF">PXEA_LOCUS19463</name>
</gene>
<feature type="transmembrane region" description="Helical" evidence="1">
    <location>
        <begin position="131"/>
        <end position="156"/>
    </location>
</feature>
<name>A0A3S5ACY3_9PLAT</name>
<dbReference type="OrthoDB" id="6282070at2759"/>
<evidence type="ECO:0000313" key="2">
    <source>
        <dbReference type="EMBL" id="VEL26023.1"/>
    </source>
</evidence>
<keyword evidence="1" id="KW-0472">Membrane</keyword>
<dbReference type="PANTHER" id="PTHR45134">
    <property type="entry name" value="OS08G0543275 PROTEIN"/>
    <property type="match status" value="1"/>
</dbReference>
<feature type="transmembrane region" description="Helical" evidence="1">
    <location>
        <begin position="162"/>
        <end position="180"/>
    </location>
</feature>
<accession>A0A3S5ACY3</accession>
<proteinExistence type="predicted"/>
<keyword evidence="3" id="KW-1185">Reference proteome</keyword>
<comment type="caution">
    <text evidence="2">The sequence shown here is derived from an EMBL/GenBank/DDBJ whole genome shotgun (WGS) entry which is preliminary data.</text>
</comment>
<keyword evidence="1" id="KW-0812">Transmembrane</keyword>
<reference evidence="2" key="1">
    <citation type="submission" date="2018-11" db="EMBL/GenBank/DDBJ databases">
        <authorList>
            <consortium name="Pathogen Informatics"/>
        </authorList>
    </citation>
    <scope>NUCLEOTIDE SEQUENCE</scope>
</reference>
<dbReference type="AlphaFoldDB" id="A0A3S5ACY3"/>
<protein>
    <submittedName>
        <fullName evidence="2">Uncharacterized protein</fullName>
    </submittedName>
</protein>
<organism evidence="2 3">
    <name type="scientific">Protopolystoma xenopodis</name>
    <dbReference type="NCBI Taxonomy" id="117903"/>
    <lineage>
        <taxon>Eukaryota</taxon>
        <taxon>Metazoa</taxon>
        <taxon>Spiralia</taxon>
        <taxon>Lophotrochozoa</taxon>
        <taxon>Platyhelminthes</taxon>
        <taxon>Monogenea</taxon>
        <taxon>Polyopisthocotylea</taxon>
        <taxon>Polystomatidea</taxon>
        <taxon>Polystomatidae</taxon>
        <taxon>Protopolystoma</taxon>
    </lineage>
</organism>
<evidence type="ECO:0000256" key="1">
    <source>
        <dbReference type="SAM" id="Phobius"/>
    </source>
</evidence>
<feature type="transmembrane region" description="Helical" evidence="1">
    <location>
        <begin position="103"/>
        <end position="124"/>
    </location>
</feature>
<evidence type="ECO:0000313" key="3">
    <source>
        <dbReference type="Proteomes" id="UP000784294"/>
    </source>
</evidence>
<dbReference type="PANTHER" id="PTHR45134:SF22">
    <property type="entry name" value="G-PROTEIN COUPLED RECEPTORS FAMILY 1 PROFILE DOMAIN-CONTAINING PROTEIN"/>
    <property type="match status" value="1"/>
</dbReference>
<dbReference type="Proteomes" id="UP000784294">
    <property type="component" value="Unassembled WGS sequence"/>
</dbReference>
<keyword evidence="1" id="KW-1133">Transmembrane helix</keyword>